<reference evidence="4" key="1">
    <citation type="journal article" date="2019" name="Int. J. Syst. Evol. Microbiol.">
        <title>The Global Catalogue of Microorganisms (GCM) 10K type strain sequencing project: providing services to taxonomists for standard genome sequencing and annotation.</title>
        <authorList>
            <consortium name="The Broad Institute Genomics Platform"/>
            <consortium name="The Broad Institute Genome Sequencing Center for Infectious Disease"/>
            <person name="Wu L."/>
            <person name="Ma J."/>
        </authorList>
    </citation>
    <scope>NUCLEOTIDE SEQUENCE [LARGE SCALE GENOMIC DNA]</scope>
    <source>
        <strain evidence="4">JCM 9458</strain>
    </source>
</reference>
<gene>
    <name evidence="3" type="ORF">GCM10020369_76730</name>
</gene>
<evidence type="ECO:0000313" key="3">
    <source>
        <dbReference type="EMBL" id="GAA3397230.1"/>
    </source>
</evidence>
<sequence>MQRYSPSQVAEMTGFSLDTLRYYDKIGLLDELARTPGGQRIFTEDDVAWLGILRCLRDTGMPIAQMQRYARLARDGDETLAERIAVLEEHDRAVEEQIARLRAQQAHIRSKVDYYRSELAARQPADAQATA</sequence>
<dbReference type="PANTHER" id="PTHR30204:SF98">
    <property type="entry name" value="HTH-TYPE TRANSCRIPTIONAL REGULATOR ADHR"/>
    <property type="match status" value="1"/>
</dbReference>
<dbReference type="InterPro" id="IPR047057">
    <property type="entry name" value="MerR_fam"/>
</dbReference>
<evidence type="ECO:0000259" key="2">
    <source>
        <dbReference type="PROSITE" id="PS50937"/>
    </source>
</evidence>
<dbReference type="RefSeq" id="WP_345733235.1">
    <property type="nucleotide sequence ID" value="NZ_BAAAYN010000064.1"/>
</dbReference>
<accession>A0ABP6TC18</accession>
<dbReference type="PROSITE" id="PS50937">
    <property type="entry name" value="HTH_MERR_2"/>
    <property type="match status" value="1"/>
</dbReference>
<name>A0ABP6TC18_9ACTN</name>
<dbReference type="SUPFAM" id="SSF46955">
    <property type="entry name" value="Putative DNA-binding domain"/>
    <property type="match status" value="1"/>
</dbReference>
<dbReference type="InterPro" id="IPR000551">
    <property type="entry name" value="MerR-type_HTH_dom"/>
</dbReference>
<keyword evidence="1" id="KW-0238">DNA-binding</keyword>
<dbReference type="Proteomes" id="UP001501676">
    <property type="component" value="Unassembled WGS sequence"/>
</dbReference>
<keyword evidence="4" id="KW-1185">Reference proteome</keyword>
<feature type="domain" description="HTH merR-type" evidence="2">
    <location>
        <begin position="3"/>
        <end position="72"/>
    </location>
</feature>
<protein>
    <submittedName>
        <fullName evidence="3">MerR family transcriptional regulator</fullName>
    </submittedName>
</protein>
<evidence type="ECO:0000256" key="1">
    <source>
        <dbReference type="ARBA" id="ARBA00023125"/>
    </source>
</evidence>
<dbReference type="SMART" id="SM00422">
    <property type="entry name" value="HTH_MERR"/>
    <property type="match status" value="1"/>
</dbReference>
<proteinExistence type="predicted"/>
<evidence type="ECO:0000313" key="4">
    <source>
        <dbReference type="Proteomes" id="UP001501676"/>
    </source>
</evidence>
<dbReference type="CDD" id="cd01109">
    <property type="entry name" value="HTH_YyaN"/>
    <property type="match status" value="1"/>
</dbReference>
<dbReference type="EMBL" id="BAAAYN010000064">
    <property type="protein sequence ID" value="GAA3397230.1"/>
    <property type="molecule type" value="Genomic_DNA"/>
</dbReference>
<dbReference type="InterPro" id="IPR009061">
    <property type="entry name" value="DNA-bd_dom_put_sf"/>
</dbReference>
<dbReference type="PANTHER" id="PTHR30204">
    <property type="entry name" value="REDOX-CYCLING DRUG-SENSING TRANSCRIPTIONAL ACTIVATOR SOXR"/>
    <property type="match status" value="1"/>
</dbReference>
<organism evidence="3 4">
    <name type="scientific">Cryptosporangium minutisporangium</name>
    <dbReference type="NCBI Taxonomy" id="113569"/>
    <lineage>
        <taxon>Bacteria</taxon>
        <taxon>Bacillati</taxon>
        <taxon>Actinomycetota</taxon>
        <taxon>Actinomycetes</taxon>
        <taxon>Cryptosporangiales</taxon>
        <taxon>Cryptosporangiaceae</taxon>
        <taxon>Cryptosporangium</taxon>
    </lineage>
</organism>
<dbReference type="Gene3D" id="1.10.1660.10">
    <property type="match status" value="1"/>
</dbReference>
<comment type="caution">
    <text evidence="3">The sequence shown here is derived from an EMBL/GenBank/DDBJ whole genome shotgun (WGS) entry which is preliminary data.</text>
</comment>
<dbReference type="Pfam" id="PF13411">
    <property type="entry name" value="MerR_1"/>
    <property type="match status" value="1"/>
</dbReference>